<evidence type="ECO:0000313" key="3">
    <source>
        <dbReference type="Proteomes" id="UP000576969"/>
    </source>
</evidence>
<gene>
    <name evidence="2" type="ORF">BJ991_000732</name>
</gene>
<dbReference type="RefSeq" id="WP_179487535.1">
    <property type="nucleotide sequence ID" value="NZ_JACCBV010000001.1"/>
</dbReference>
<feature type="transmembrane region" description="Helical" evidence="1">
    <location>
        <begin position="149"/>
        <end position="170"/>
    </location>
</feature>
<name>A0A7Y9GLL7_9MICO</name>
<proteinExistence type="predicted"/>
<evidence type="ECO:0000256" key="1">
    <source>
        <dbReference type="SAM" id="Phobius"/>
    </source>
</evidence>
<dbReference type="EMBL" id="JACCBV010000001">
    <property type="protein sequence ID" value="NYE18704.1"/>
    <property type="molecule type" value="Genomic_DNA"/>
</dbReference>
<keyword evidence="1" id="KW-0472">Membrane</keyword>
<feature type="transmembrane region" description="Helical" evidence="1">
    <location>
        <begin position="58"/>
        <end position="78"/>
    </location>
</feature>
<feature type="transmembrane region" description="Helical" evidence="1">
    <location>
        <begin position="90"/>
        <end position="111"/>
    </location>
</feature>
<dbReference type="AlphaFoldDB" id="A0A7Y9GLL7"/>
<protein>
    <submittedName>
        <fullName evidence="2">Uncharacterized protein</fullName>
    </submittedName>
</protein>
<feature type="transmembrane region" description="Helical" evidence="1">
    <location>
        <begin position="176"/>
        <end position="198"/>
    </location>
</feature>
<organism evidence="2 3">
    <name type="scientific">Microbacterium immunditiarum</name>
    <dbReference type="NCBI Taxonomy" id="337480"/>
    <lineage>
        <taxon>Bacteria</taxon>
        <taxon>Bacillati</taxon>
        <taxon>Actinomycetota</taxon>
        <taxon>Actinomycetes</taxon>
        <taxon>Micrococcales</taxon>
        <taxon>Microbacteriaceae</taxon>
        <taxon>Microbacterium</taxon>
    </lineage>
</organism>
<evidence type="ECO:0000313" key="2">
    <source>
        <dbReference type="EMBL" id="NYE18704.1"/>
    </source>
</evidence>
<comment type="caution">
    <text evidence="2">The sequence shown here is derived from an EMBL/GenBank/DDBJ whole genome shotgun (WGS) entry which is preliminary data.</text>
</comment>
<keyword evidence="1" id="KW-1133">Transmembrane helix</keyword>
<feature type="transmembrane region" description="Helical" evidence="1">
    <location>
        <begin position="20"/>
        <end position="46"/>
    </location>
</feature>
<keyword evidence="3" id="KW-1185">Reference proteome</keyword>
<dbReference type="Proteomes" id="UP000576969">
    <property type="component" value="Unassembled WGS sequence"/>
</dbReference>
<accession>A0A7Y9GLL7</accession>
<keyword evidence="1" id="KW-0812">Transmembrane</keyword>
<feature type="transmembrane region" description="Helical" evidence="1">
    <location>
        <begin position="117"/>
        <end position="137"/>
    </location>
</feature>
<reference evidence="2 3" key="1">
    <citation type="submission" date="2020-07" db="EMBL/GenBank/DDBJ databases">
        <title>Sequencing the genomes of 1000 actinobacteria strains.</title>
        <authorList>
            <person name="Klenk H.-P."/>
        </authorList>
    </citation>
    <scope>NUCLEOTIDE SEQUENCE [LARGE SCALE GENOMIC DNA]</scope>
    <source>
        <strain evidence="2 3">DSM 24662</strain>
    </source>
</reference>
<sequence>MAESEVASEQRRRSTGVVDLLLTTGGLAVVGAVIGITWAAALRAYMVGLAGSATVFSWWGTFGAILTPGAISGALLAVAWRRSAMGRASAWFAFAPAPLAVATFLEPGALWTLLTTGLGGGAIGVVATGLLGGFAAGQRGPVWVRALSGAVWAAMVVGFALTPALVAGLPPTDPRGAWLIVLAVGLMFVLSVACIAPFRSTGADAAASA</sequence>